<evidence type="ECO:0000256" key="5">
    <source>
        <dbReference type="ARBA" id="ARBA00023136"/>
    </source>
</evidence>
<dbReference type="InterPro" id="IPR020846">
    <property type="entry name" value="MFS_dom"/>
</dbReference>
<dbReference type="PANTHER" id="PTHR43791">
    <property type="entry name" value="PERMEASE-RELATED"/>
    <property type="match status" value="1"/>
</dbReference>
<feature type="transmembrane region" description="Helical" evidence="6">
    <location>
        <begin position="433"/>
        <end position="455"/>
    </location>
</feature>
<feature type="transmembrane region" description="Helical" evidence="6">
    <location>
        <begin position="140"/>
        <end position="157"/>
    </location>
</feature>
<gene>
    <name evidence="8" type="ORF">PRZ48_003889</name>
</gene>
<evidence type="ECO:0000313" key="9">
    <source>
        <dbReference type="Proteomes" id="UP001305779"/>
    </source>
</evidence>
<evidence type="ECO:0000256" key="1">
    <source>
        <dbReference type="ARBA" id="ARBA00004141"/>
    </source>
</evidence>
<comment type="subcellular location">
    <subcellularLocation>
        <location evidence="1">Membrane</location>
        <topology evidence="1">Multi-pass membrane protein</topology>
    </subcellularLocation>
</comment>
<keyword evidence="9" id="KW-1185">Reference proteome</keyword>
<feature type="transmembrane region" description="Helical" evidence="6">
    <location>
        <begin position="169"/>
        <end position="189"/>
    </location>
</feature>
<evidence type="ECO:0000259" key="7">
    <source>
        <dbReference type="PROSITE" id="PS50850"/>
    </source>
</evidence>
<dbReference type="InterPro" id="IPR011701">
    <property type="entry name" value="MFS"/>
</dbReference>
<dbReference type="InterPro" id="IPR036259">
    <property type="entry name" value="MFS_trans_sf"/>
</dbReference>
<feature type="transmembrane region" description="Helical" evidence="6">
    <location>
        <begin position="340"/>
        <end position="357"/>
    </location>
</feature>
<reference evidence="8 9" key="1">
    <citation type="journal article" date="2023" name="G3 (Bethesda)">
        <title>A chromosome-level genome assembly of Zasmidium syzygii isolated from banana leaves.</title>
        <authorList>
            <person name="van Westerhoven A.C."/>
            <person name="Mehrabi R."/>
            <person name="Talebi R."/>
            <person name="Steentjes M.B.F."/>
            <person name="Corcolon B."/>
            <person name="Chong P.A."/>
            <person name="Kema G.H.J."/>
            <person name="Seidl M.F."/>
        </authorList>
    </citation>
    <scope>NUCLEOTIDE SEQUENCE [LARGE SCALE GENOMIC DNA]</scope>
    <source>
        <strain evidence="8 9">P124</strain>
    </source>
</reference>
<evidence type="ECO:0000256" key="2">
    <source>
        <dbReference type="ARBA" id="ARBA00022448"/>
    </source>
</evidence>
<feature type="transmembrane region" description="Helical" evidence="6">
    <location>
        <begin position="209"/>
        <end position="228"/>
    </location>
</feature>
<evidence type="ECO:0000256" key="4">
    <source>
        <dbReference type="ARBA" id="ARBA00022989"/>
    </source>
</evidence>
<keyword evidence="4 6" id="KW-1133">Transmembrane helix</keyword>
<feature type="transmembrane region" description="Helical" evidence="6">
    <location>
        <begin position="109"/>
        <end position="128"/>
    </location>
</feature>
<dbReference type="PANTHER" id="PTHR43791:SF53">
    <property type="entry name" value="MAJOR FACILITATOR SUPERFAMILY (MFS) PROFILE DOMAIN-CONTAINING PROTEIN"/>
    <property type="match status" value="1"/>
</dbReference>
<evidence type="ECO:0000256" key="3">
    <source>
        <dbReference type="ARBA" id="ARBA00022692"/>
    </source>
</evidence>
<dbReference type="Pfam" id="PF07690">
    <property type="entry name" value="MFS_1"/>
    <property type="match status" value="1"/>
</dbReference>
<dbReference type="Proteomes" id="UP001305779">
    <property type="component" value="Unassembled WGS sequence"/>
</dbReference>
<keyword evidence="3 6" id="KW-0812">Transmembrane</keyword>
<keyword evidence="5 6" id="KW-0472">Membrane</keyword>
<keyword evidence="2" id="KW-0813">Transport</keyword>
<feature type="transmembrane region" description="Helical" evidence="6">
    <location>
        <begin position="401"/>
        <end position="421"/>
    </location>
</feature>
<evidence type="ECO:0000256" key="6">
    <source>
        <dbReference type="SAM" id="Phobius"/>
    </source>
</evidence>
<feature type="transmembrane region" description="Helical" evidence="6">
    <location>
        <begin position="274"/>
        <end position="296"/>
    </location>
</feature>
<feature type="transmembrane region" description="Helical" evidence="6">
    <location>
        <begin position="82"/>
        <end position="102"/>
    </location>
</feature>
<name>A0ABR0EWC4_ZASCE</name>
<comment type="caution">
    <text evidence="8">The sequence shown here is derived from an EMBL/GenBank/DDBJ whole genome shotgun (WGS) entry which is preliminary data.</text>
</comment>
<dbReference type="PROSITE" id="PS50850">
    <property type="entry name" value="MFS"/>
    <property type="match status" value="1"/>
</dbReference>
<protein>
    <recommendedName>
        <fullName evidence="7">Major facilitator superfamily (MFS) profile domain-containing protein</fullName>
    </recommendedName>
</protein>
<evidence type="ECO:0000313" key="8">
    <source>
        <dbReference type="EMBL" id="KAK4505924.1"/>
    </source>
</evidence>
<dbReference type="Gene3D" id="1.20.1250.20">
    <property type="entry name" value="MFS general substrate transporter like domains"/>
    <property type="match status" value="2"/>
</dbReference>
<dbReference type="SUPFAM" id="SSF103473">
    <property type="entry name" value="MFS general substrate transporter"/>
    <property type="match status" value="1"/>
</dbReference>
<sequence length="491" mass="54295">MAEEKNMPEHVDVVEAKTDLTSAGEVTWTEEEEARVRRKLDWQIVPMVTVLYLMWAFRANIGNARIQGMAEDLNLVGYRFNWALSVFYIIYLLVEVPSNIILKRVGPRFYIPMLVVGFGFVSLCTAFVKTFNQLCVARAFLGIFEGGTMPGIAFFLSSFYKRKELYFRVGIYVSAASMAGAFGGLLAAGLSRVPEWGTSATPIHTWRNIFFFEGLLTMILGGLAPLVLPQSPETSKILTEREKFIAAERLRIEHKASANEQVKPRHIKRALFNINNYICAGGFFCINITVQGLSVFMPTVLRDLGWTATRAQLYSVPVYVSASAIAILIAFISDKTRQRGLYLAGFTFLGIAGFALLRWNDNADVRYGAVYLCALGAFPGGPGFLSWGLNNAAGPAVRAVSGGWIVTLGTIGGIVATWTYLANDGPDYPIGHTINLVAQVIVLVLAIGGIFYCLWENKLRAKGGRDGRLVGLSEEEIRDLGYRHPDFRYMA</sequence>
<feature type="transmembrane region" description="Helical" evidence="6">
    <location>
        <begin position="44"/>
        <end position="62"/>
    </location>
</feature>
<feature type="transmembrane region" description="Helical" evidence="6">
    <location>
        <begin position="369"/>
        <end position="389"/>
    </location>
</feature>
<organism evidence="8 9">
    <name type="scientific">Zasmidium cellare</name>
    <name type="common">Wine cellar mold</name>
    <name type="synonym">Racodium cellare</name>
    <dbReference type="NCBI Taxonomy" id="395010"/>
    <lineage>
        <taxon>Eukaryota</taxon>
        <taxon>Fungi</taxon>
        <taxon>Dikarya</taxon>
        <taxon>Ascomycota</taxon>
        <taxon>Pezizomycotina</taxon>
        <taxon>Dothideomycetes</taxon>
        <taxon>Dothideomycetidae</taxon>
        <taxon>Mycosphaerellales</taxon>
        <taxon>Mycosphaerellaceae</taxon>
        <taxon>Zasmidium</taxon>
    </lineage>
</organism>
<feature type="transmembrane region" description="Helical" evidence="6">
    <location>
        <begin position="316"/>
        <end position="333"/>
    </location>
</feature>
<proteinExistence type="predicted"/>
<feature type="domain" description="Major facilitator superfamily (MFS) profile" evidence="7">
    <location>
        <begin position="44"/>
        <end position="460"/>
    </location>
</feature>
<dbReference type="EMBL" id="JAXOVC010000002">
    <property type="protein sequence ID" value="KAK4505924.1"/>
    <property type="molecule type" value="Genomic_DNA"/>
</dbReference>
<accession>A0ABR0EWC4</accession>